<feature type="transmembrane region" description="Helical" evidence="1">
    <location>
        <begin position="12"/>
        <end position="33"/>
    </location>
</feature>
<reference evidence="2 3" key="1">
    <citation type="journal article" date="2024" name="Ann. Entomol. Soc. Am.">
        <title>Genomic analyses of the southern and eastern yellowjacket wasps (Hymenoptera: Vespidae) reveal evolutionary signatures of social life.</title>
        <authorList>
            <person name="Catto M.A."/>
            <person name="Caine P.B."/>
            <person name="Orr S.E."/>
            <person name="Hunt B.G."/>
            <person name="Goodisman M.A.D."/>
        </authorList>
    </citation>
    <scope>NUCLEOTIDE SEQUENCE [LARGE SCALE GENOMIC DNA]</scope>
    <source>
        <strain evidence="2">232</strain>
        <tissue evidence="2">Head and thorax</tissue>
    </source>
</reference>
<protein>
    <submittedName>
        <fullName evidence="2">Uncharacterized protein</fullName>
    </submittedName>
</protein>
<evidence type="ECO:0000256" key="1">
    <source>
        <dbReference type="SAM" id="Phobius"/>
    </source>
</evidence>
<keyword evidence="1" id="KW-0472">Membrane</keyword>
<accession>A0ABD2C260</accession>
<organism evidence="2 3">
    <name type="scientific">Vespula maculifrons</name>
    <name type="common">Eastern yellow jacket</name>
    <name type="synonym">Wasp</name>
    <dbReference type="NCBI Taxonomy" id="7453"/>
    <lineage>
        <taxon>Eukaryota</taxon>
        <taxon>Metazoa</taxon>
        <taxon>Ecdysozoa</taxon>
        <taxon>Arthropoda</taxon>
        <taxon>Hexapoda</taxon>
        <taxon>Insecta</taxon>
        <taxon>Pterygota</taxon>
        <taxon>Neoptera</taxon>
        <taxon>Endopterygota</taxon>
        <taxon>Hymenoptera</taxon>
        <taxon>Apocrita</taxon>
        <taxon>Aculeata</taxon>
        <taxon>Vespoidea</taxon>
        <taxon>Vespidae</taxon>
        <taxon>Vespinae</taxon>
        <taxon>Vespula</taxon>
    </lineage>
</organism>
<evidence type="ECO:0000313" key="3">
    <source>
        <dbReference type="Proteomes" id="UP001607303"/>
    </source>
</evidence>
<evidence type="ECO:0000313" key="2">
    <source>
        <dbReference type="EMBL" id="KAL2738513.1"/>
    </source>
</evidence>
<proteinExistence type="predicted"/>
<sequence length="145" mass="16571">MFINESTWTVWTLNLLSLVIRTCPTLICVLGLINNINNNDNDNNNNNNQITERISLIDLLAKVETFVILLNIGHRFQRLKFDNGNEDIEILVPGRIRNSSVYSNHACNQKYLDTLDTETFFCNNSCISHGPLTLCHPVPLKTIRK</sequence>
<dbReference type="AlphaFoldDB" id="A0ABD2C260"/>
<dbReference type="EMBL" id="JAYRBN010000063">
    <property type="protein sequence ID" value="KAL2738513.1"/>
    <property type="molecule type" value="Genomic_DNA"/>
</dbReference>
<name>A0ABD2C260_VESMC</name>
<keyword evidence="3" id="KW-1185">Reference proteome</keyword>
<keyword evidence="1" id="KW-1133">Transmembrane helix</keyword>
<gene>
    <name evidence="2" type="ORF">V1477_011872</name>
</gene>
<comment type="caution">
    <text evidence="2">The sequence shown here is derived from an EMBL/GenBank/DDBJ whole genome shotgun (WGS) entry which is preliminary data.</text>
</comment>
<dbReference type="Proteomes" id="UP001607303">
    <property type="component" value="Unassembled WGS sequence"/>
</dbReference>
<keyword evidence="1" id="KW-0812">Transmembrane</keyword>